<dbReference type="InterPro" id="IPR005119">
    <property type="entry name" value="LysR_subst-bd"/>
</dbReference>
<dbReference type="CDD" id="cd05466">
    <property type="entry name" value="PBP2_LTTR_substrate"/>
    <property type="match status" value="1"/>
</dbReference>
<keyword evidence="7" id="KW-1185">Reference proteome</keyword>
<dbReference type="PANTHER" id="PTHR30346:SF28">
    <property type="entry name" value="HTH-TYPE TRANSCRIPTIONAL REGULATOR CYNR"/>
    <property type="match status" value="1"/>
</dbReference>
<name>A0ABW6J7X2_STRWE</name>
<protein>
    <submittedName>
        <fullName evidence="6">LysR family transcriptional regulator</fullName>
    </submittedName>
</protein>
<keyword evidence="4" id="KW-0804">Transcription</keyword>
<dbReference type="Pfam" id="PF03466">
    <property type="entry name" value="LysR_substrate"/>
    <property type="match status" value="1"/>
</dbReference>
<dbReference type="SUPFAM" id="SSF46785">
    <property type="entry name" value="Winged helix' DNA-binding domain"/>
    <property type="match status" value="1"/>
</dbReference>
<proteinExistence type="inferred from homology"/>
<organism evidence="6 7">
    <name type="scientific">Streptomyces wedmorensis</name>
    <dbReference type="NCBI Taxonomy" id="43759"/>
    <lineage>
        <taxon>Bacteria</taxon>
        <taxon>Bacillati</taxon>
        <taxon>Actinomycetota</taxon>
        <taxon>Actinomycetes</taxon>
        <taxon>Kitasatosporales</taxon>
        <taxon>Streptomycetaceae</taxon>
        <taxon>Streptomyces</taxon>
    </lineage>
</organism>
<evidence type="ECO:0000259" key="5">
    <source>
        <dbReference type="PROSITE" id="PS50931"/>
    </source>
</evidence>
<feature type="domain" description="HTH lysR-type" evidence="5">
    <location>
        <begin position="1"/>
        <end position="57"/>
    </location>
</feature>
<evidence type="ECO:0000256" key="2">
    <source>
        <dbReference type="ARBA" id="ARBA00023015"/>
    </source>
</evidence>
<dbReference type="InterPro" id="IPR036390">
    <property type="entry name" value="WH_DNA-bd_sf"/>
</dbReference>
<dbReference type="SUPFAM" id="SSF53850">
    <property type="entry name" value="Periplasmic binding protein-like II"/>
    <property type="match status" value="1"/>
</dbReference>
<dbReference type="PRINTS" id="PR00039">
    <property type="entry name" value="HTHLYSR"/>
</dbReference>
<evidence type="ECO:0000313" key="7">
    <source>
        <dbReference type="Proteomes" id="UP001600424"/>
    </source>
</evidence>
<dbReference type="Gene3D" id="1.10.10.10">
    <property type="entry name" value="Winged helix-like DNA-binding domain superfamily/Winged helix DNA-binding domain"/>
    <property type="match status" value="1"/>
</dbReference>
<sequence length="309" mass="33494">MDRRHFTYFLAVVESGSISEAARQMHISQPAVSQSIKELERDLRTQLFRRGPRLTLTPAGRALVGPARRTLRSFEAAHAAVEEVDHLATGRLDLAVVQGFAIDPVVPLVTRFQSRHPGVQVGVHETASGSDGFEALRRAEAELLVSDYPAPYPKHESVQIGVQELWAVFPPQTDDLPDRALKVAELMEHRFVLGLPRHSELRVWFAAVAAAERLPPPTVVVETAHRDAIVPLVLAGAGLTLLPAPAARAAKRLGAQIRPLAFTFPRPCFLYHRRGPLSPAALAFVSMAVAAAPPGAGRSGGREVTQEDG</sequence>
<dbReference type="EMBL" id="JBHTRV010000043">
    <property type="protein sequence ID" value="MFE5985120.1"/>
    <property type="molecule type" value="Genomic_DNA"/>
</dbReference>
<dbReference type="InterPro" id="IPR000847">
    <property type="entry name" value="LysR_HTH_N"/>
</dbReference>
<evidence type="ECO:0000256" key="1">
    <source>
        <dbReference type="ARBA" id="ARBA00009437"/>
    </source>
</evidence>
<dbReference type="PROSITE" id="PS50931">
    <property type="entry name" value="HTH_LYSR"/>
    <property type="match status" value="1"/>
</dbReference>
<reference evidence="6 7" key="1">
    <citation type="submission" date="2024-09" db="EMBL/GenBank/DDBJ databases">
        <title>The Natural Products Discovery Center: Release of the First 8490 Sequenced Strains for Exploring Actinobacteria Biosynthetic Diversity.</title>
        <authorList>
            <person name="Kalkreuter E."/>
            <person name="Kautsar S.A."/>
            <person name="Yang D."/>
            <person name="Bader C.D."/>
            <person name="Teijaro C.N."/>
            <person name="Fluegel L."/>
            <person name="Davis C.M."/>
            <person name="Simpson J.R."/>
            <person name="Lauterbach L."/>
            <person name="Steele A.D."/>
            <person name="Gui C."/>
            <person name="Meng S."/>
            <person name="Li G."/>
            <person name="Viehrig K."/>
            <person name="Ye F."/>
            <person name="Su P."/>
            <person name="Kiefer A.F."/>
            <person name="Nichols A."/>
            <person name="Cepeda A.J."/>
            <person name="Yan W."/>
            <person name="Fan B."/>
            <person name="Jiang Y."/>
            <person name="Adhikari A."/>
            <person name="Zheng C.-J."/>
            <person name="Schuster L."/>
            <person name="Cowan T.M."/>
            <person name="Smanski M.J."/>
            <person name="Chevrette M.G."/>
            <person name="De Carvalho L.P.S."/>
            <person name="Shen B."/>
        </authorList>
    </citation>
    <scope>NUCLEOTIDE SEQUENCE [LARGE SCALE GENOMIC DNA]</scope>
    <source>
        <strain evidence="6 7">NPDC056472</strain>
    </source>
</reference>
<evidence type="ECO:0000313" key="6">
    <source>
        <dbReference type="EMBL" id="MFE5985120.1"/>
    </source>
</evidence>
<keyword evidence="3" id="KW-0238">DNA-binding</keyword>
<dbReference type="Proteomes" id="UP001600424">
    <property type="component" value="Unassembled WGS sequence"/>
</dbReference>
<dbReference type="Pfam" id="PF00126">
    <property type="entry name" value="HTH_1"/>
    <property type="match status" value="1"/>
</dbReference>
<dbReference type="Gene3D" id="3.40.190.290">
    <property type="match status" value="1"/>
</dbReference>
<keyword evidence="2" id="KW-0805">Transcription regulation</keyword>
<accession>A0ABW6J7X2</accession>
<comment type="similarity">
    <text evidence="1">Belongs to the LysR transcriptional regulatory family.</text>
</comment>
<evidence type="ECO:0000256" key="4">
    <source>
        <dbReference type="ARBA" id="ARBA00023163"/>
    </source>
</evidence>
<gene>
    <name evidence="6" type="ORF">ACFQ63_36160</name>
</gene>
<comment type="caution">
    <text evidence="6">The sequence shown here is derived from an EMBL/GenBank/DDBJ whole genome shotgun (WGS) entry which is preliminary data.</text>
</comment>
<dbReference type="InterPro" id="IPR036388">
    <property type="entry name" value="WH-like_DNA-bd_sf"/>
</dbReference>
<dbReference type="PANTHER" id="PTHR30346">
    <property type="entry name" value="TRANSCRIPTIONAL DUAL REGULATOR HCAR-RELATED"/>
    <property type="match status" value="1"/>
</dbReference>
<dbReference type="RefSeq" id="WP_386254133.1">
    <property type="nucleotide sequence ID" value="NZ_JBHTRV010000043.1"/>
</dbReference>
<evidence type="ECO:0000256" key="3">
    <source>
        <dbReference type="ARBA" id="ARBA00023125"/>
    </source>
</evidence>